<dbReference type="SUPFAM" id="SSF140931">
    <property type="entry name" value="Fic-like"/>
    <property type="match status" value="1"/>
</dbReference>
<feature type="binding site" evidence="2">
    <location>
        <begin position="238"/>
        <end position="239"/>
    </location>
    <ligand>
        <name>ATP</name>
        <dbReference type="ChEBI" id="CHEBI:30616"/>
    </ligand>
</feature>
<dbReference type="InterPro" id="IPR036390">
    <property type="entry name" value="WH_DNA-bd_sf"/>
</dbReference>
<evidence type="ECO:0000256" key="3">
    <source>
        <dbReference type="PIRSR" id="PIRSR640198-3"/>
    </source>
</evidence>
<dbReference type="GO" id="GO:0005524">
    <property type="term" value="F:ATP binding"/>
    <property type="evidence" value="ECO:0007669"/>
    <property type="project" value="UniProtKB-KW"/>
</dbReference>
<evidence type="ECO:0000313" key="5">
    <source>
        <dbReference type="EMBL" id="OGK06341.1"/>
    </source>
</evidence>
<keyword evidence="2" id="KW-0547">Nucleotide-binding</keyword>
<feature type="domain" description="Fido" evidence="4">
    <location>
        <begin position="103"/>
        <end position="261"/>
    </location>
</feature>
<dbReference type="InterPro" id="IPR036388">
    <property type="entry name" value="WH-like_DNA-bd_sf"/>
</dbReference>
<dbReference type="AlphaFoldDB" id="A0A1F7FIF0"/>
<dbReference type="PANTHER" id="PTHR13504">
    <property type="entry name" value="FIDO DOMAIN-CONTAINING PROTEIN DDB_G0283145"/>
    <property type="match status" value="1"/>
</dbReference>
<dbReference type="PANTHER" id="PTHR13504:SF38">
    <property type="entry name" value="FIDO DOMAIN-CONTAINING PROTEIN"/>
    <property type="match status" value="1"/>
</dbReference>
<organism evidence="5 6">
    <name type="scientific">Candidatus Raymondbacteria bacterium RIFOXYD12_FULL_49_13</name>
    <dbReference type="NCBI Taxonomy" id="1817890"/>
    <lineage>
        <taxon>Bacteria</taxon>
        <taxon>Raymondiibacteriota</taxon>
    </lineage>
</organism>
<dbReference type="Gene3D" id="1.10.3290.10">
    <property type="entry name" value="Fido-like domain"/>
    <property type="match status" value="1"/>
</dbReference>
<gene>
    <name evidence="5" type="ORF">A2519_08705</name>
</gene>
<comment type="caution">
    <text evidence="5">The sequence shown here is derived from an EMBL/GenBank/DDBJ whole genome shotgun (WGS) entry which is preliminary data.</text>
</comment>
<evidence type="ECO:0000313" key="6">
    <source>
        <dbReference type="Proteomes" id="UP000179243"/>
    </source>
</evidence>
<sequence>MAFQPRYTITPRMLDSLMLIAEGRAVIENARLLPSREAQLRRNAQISSTHSSTAIEGNKLTLEQVQTLAQGGKVAATEKDKQEVLNYLNALEKIQGLAVKGKISAADLLKMHGAVSRKVLNDDRQSGAFRDVQVFVGKVVFSGTSFKEEVAYTPPPAAEVKGLVEEFIAWLNIEQTWETNPVLLAGISHYEIARIHPFVDGNGRTARLFASLVLYLSGFDHRRLFTLDEFYDRDRKSYYAALKAVQEDNGDLTRWLEYFTQGVSVSVNEVRNAVAKTGGRSKGVTDRQITLSSRQTEMIEYLTSHGKLTNQDVQKMYKISAQAAHKELSKLIKINAIKSKGHGRSVHYLLK</sequence>
<protein>
    <recommendedName>
        <fullName evidence="4">Fido domain-containing protein</fullName>
    </recommendedName>
</protein>
<feature type="active site" evidence="1">
    <location>
        <position position="196"/>
    </location>
</feature>
<dbReference type="InterPro" id="IPR036597">
    <property type="entry name" value="Fido-like_dom_sf"/>
</dbReference>
<dbReference type="Gene3D" id="1.10.10.10">
    <property type="entry name" value="Winged helix-like DNA-binding domain superfamily/Winged helix DNA-binding domain"/>
    <property type="match status" value="1"/>
</dbReference>
<evidence type="ECO:0000256" key="1">
    <source>
        <dbReference type="PIRSR" id="PIRSR640198-1"/>
    </source>
</evidence>
<dbReference type="PROSITE" id="PS51459">
    <property type="entry name" value="FIDO"/>
    <property type="match status" value="1"/>
</dbReference>
<dbReference type="Pfam" id="PF02661">
    <property type="entry name" value="Fic"/>
    <property type="match status" value="1"/>
</dbReference>
<feature type="site" description="Important for autoinhibition of adenylyltransferase activity" evidence="3">
    <location>
        <position position="56"/>
    </location>
</feature>
<evidence type="ECO:0000256" key="2">
    <source>
        <dbReference type="PIRSR" id="PIRSR640198-2"/>
    </source>
</evidence>
<proteinExistence type="predicted"/>
<feature type="binding site" evidence="2">
    <location>
        <begin position="200"/>
        <end position="207"/>
    </location>
    <ligand>
        <name>ATP</name>
        <dbReference type="ChEBI" id="CHEBI:30616"/>
    </ligand>
</feature>
<dbReference type="InterPro" id="IPR003812">
    <property type="entry name" value="Fido"/>
</dbReference>
<dbReference type="InterPro" id="IPR040198">
    <property type="entry name" value="Fido_containing"/>
</dbReference>
<dbReference type="Proteomes" id="UP000179243">
    <property type="component" value="Unassembled WGS sequence"/>
</dbReference>
<keyword evidence="2" id="KW-0067">ATP-binding</keyword>
<dbReference type="SUPFAM" id="SSF46785">
    <property type="entry name" value="Winged helix' DNA-binding domain"/>
    <property type="match status" value="1"/>
</dbReference>
<dbReference type="EMBL" id="MFYX01000033">
    <property type="protein sequence ID" value="OGK06341.1"/>
    <property type="molecule type" value="Genomic_DNA"/>
</dbReference>
<accession>A0A1F7FIF0</accession>
<evidence type="ECO:0000259" key="4">
    <source>
        <dbReference type="PROSITE" id="PS51459"/>
    </source>
</evidence>
<name>A0A1F7FIF0_UNCRA</name>
<reference evidence="5 6" key="1">
    <citation type="journal article" date="2016" name="Nat. Commun.">
        <title>Thousands of microbial genomes shed light on interconnected biogeochemical processes in an aquifer system.</title>
        <authorList>
            <person name="Anantharaman K."/>
            <person name="Brown C.T."/>
            <person name="Hug L.A."/>
            <person name="Sharon I."/>
            <person name="Castelle C.J."/>
            <person name="Probst A.J."/>
            <person name="Thomas B.C."/>
            <person name="Singh A."/>
            <person name="Wilkins M.J."/>
            <person name="Karaoz U."/>
            <person name="Brodie E.L."/>
            <person name="Williams K.H."/>
            <person name="Hubbard S.S."/>
            <person name="Banfield J.F."/>
        </authorList>
    </citation>
    <scope>NUCLEOTIDE SEQUENCE [LARGE SCALE GENOMIC DNA]</scope>
</reference>